<proteinExistence type="predicted"/>
<dbReference type="EMBL" id="LBOK01000005">
    <property type="protein sequence ID" value="KKP37249.1"/>
    <property type="molecule type" value="Genomic_DNA"/>
</dbReference>
<gene>
    <name evidence="1" type="ORF">UR23_C0005G0029</name>
</gene>
<protein>
    <submittedName>
        <fullName evidence="1">Uncharacterized protein</fullName>
    </submittedName>
</protein>
<reference evidence="1 2" key="1">
    <citation type="journal article" date="2015" name="Nature">
        <title>rRNA introns, odd ribosomes, and small enigmatic genomes across a large radiation of phyla.</title>
        <authorList>
            <person name="Brown C.T."/>
            <person name="Hug L.A."/>
            <person name="Thomas B.C."/>
            <person name="Sharon I."/>
            <person name="Castelle C.J."/>
            <person name="Singh A."/>
            <person name="Wilkins M.J."/>
            <person name="Williams K.H."/>
            <person name="Banfield J.F."/>
        </authorList>
    </citation>
    <scope>NUCLEOTIDE SEQUENCE [LARGE SCALE GENOMIC DNA]</scope>
</reference>
<dbReference type="Proteomes" id="UP000034349">
    <property type="component" value="Unassembled WGS sequence"/>
</dbReference>
<comment type="caution">
    <text evidence="1">The sequence shown here is derived from an EMBL/GenBank/DDBJ whole genome shotgun (WGS) entry which is preliminary data.</text>
</comment>
<organism evidence="1 2">
    <name type="scientific">Candidatus Roizmanbacteria bacterium GW2011_GWA2_32_13</name>
    <dbReference type="NCBI Taxonomy" id="1618475"/>
    <lineage>
        <taxon>Bacteria</taxon>
        <taxon>Candidatus Roizmaniibacteriota</taxon>
    </lineage>
</organism>
<evidence type="ECO:0000313" key="2">
    <source>
        <dbReference type="Proteomes" id="UP000034349"/>
    </source>
</evidence>
<sequence>MSSIQKISKILGVDVKILERMNAYMEKITGKTGVFDSIIYSNNNTIEKILNKFGIILGNSDAVSRLILDNLRSIDNELFNVLDRPDLRSVSGATALISAAYKATPEDDIGFFLKKDKAREMLLNTPPPNIIAGLKYKNARELLEKEKLEEVFPAIRFFETREWMNNIFLPEYKKFKTSDFEHRPIDLIVLSEKWLKLTKNFMHKKYHNVSHLKELGIVFIIPIEIDTPGQTLRMFSLLLHYLYEVPFYSKLIKNYSKRSEKFADKLISLLRGDVIESTNYELQITNDKFILPIVQRYLIKDDSQDKRLFMPHINPEAIHWKKAQNVLIGFMKKQGFNISYLRNIDFVGDFFPIDHKQELISFDLVDNVMSLVEKRKFTYHYKEALWNKIFSEFIGGDKKIEEMIINNMDKGYIELNFK</sequence>
<evidence type="ECO:0000313" key="1">
    <source>
        <dbReference type="EMBL" id="KKP37249.1"/>
    </source>
</evidence>
<dbReference type="AlphaFoldDB" id="A0A0F9Z0H4"/>
<accession>A0A0F9Z0H4</accession>
<name>A0A0F9Z0H4_9BACT</name>